<feature type="signal peptide" evidence="1">
    <location>
        <begin position="1"/>
        <end position="24"/>
    </location>
</feature>
<evidence type="ECO:0000256" key="1">
    <source>
        <dbReference type="SAM" id="SignalP"/>
    </source>
</evidence>
<dbReference type="Proteomes" id="UP001500842">
    <property type="component" value="Unassembled WGS sequence"/>
</dbReference>
<dbReference type="PANTHER" id="PTHR31157:SF1">
    <property type="entry name" value="SCP DOMAIN-CONTAINING PROTEIN"/>
    <property type="match status" value="1"/>
</dbReference>
<dbReference type="EMBL" id="BAAAOR010000007">
    <property type="protein sequence ID" value="GAA1508022.1"/>
    <property type="molecule type" value="Genomic_DNA"/>
</dbReference>
<proteinExistence type="predicted"/>
<name>A0ABN1ZZB8_9ACTN</name>
<evidence type="ECO:0000259" key="2">
    <source>
        <dbReference type="Pfam" id="PF00188"/>
    </source>
</evidence>
<accession>A0ABN1ZZB8</accession>
<reference evidence="3 4" key="1">
    <citation type="journal article" date="2019" name="Int. J. Syst. Evol. Microbiol.">
        <title>The Global Catalogue of Microorganisms (GCM) 10K type strain sequencing project: providing services to taxonomists for standard genome sequencing and annotation.</title>
        <authorList>
            <consortium name="The Broad Institute Genomics Platform"/>
            <consortium name="The Broad Institute Genome Sequencing Center for Infectious Disease"/>
            <person name="Wu L."/>
            <person name="Ma J."/>
        </authorList>
    </citation>
    <scope>NUCLEOTIDE SEQUENCE [LARGE SCALE GENOMIC DNA]</scope>
    <source>
        <strain evidence="3 4">JCM 14942</strain>
    </source>
</reference>
<evidence type="ECO:0000313" key="4">
    <source>
        <dbReference type="Proteomes" id="UP001500842"/>
    </source>
</evidence>
<dbReference type="Pfam" id="PF00188">
    <property type="entry name" value="CAP"/>
    <property type="match status" value="1"/>
</dbReference>
<dbReference type="SUPFAM" id="SSF55797">
    <property type="entry name" value="PR-1-like"/>
    <property type="match status" value="1"/>
</dbReference>
<sequence>MIRLLVPCLALGVALLAPSTPAEAGTGTTAAAVLRPASPGVVPARKLVQRVLEDRILELTNEQRVLHGCRALAPSKQLRKAARKHTVSMAVAGEMSHRLPGEAAFSTRITRAGYRDWRLVAENVARGFGSPEAVVDAWMDSPSHRRNLLNCRLRDLGVGVALQDDQLWWTQDFGLR</sequence>
<evidence type="ECO:0000313" key="3">
    <source>
        <dbReference type="EMBL" id="GAA1508022.1"/>
    </source>
</evidence>
<feature type="domain" description="SCP" evidence="2">
    <location>
        <begin position="57"/>
        <end position="173"/>
    </location>
</feature>
<dbReference type="PANTHER" id="PTHR31157">
    <property type="entry name" value="SCP DOMAIN-CONTAINING PROTEIN"/>
    <property type="match status" value="1"/>
</dbReference>
<feature type="chain" id="PRO_5046766289" description="SCP domain-containing protein" evidence="1">
    <location>
        <begin position="25"/>
        <end position="176"/>
    </location>
</feature>
<keyword evidence="4" id="KW-1185">Reference proteome</keyword>
<protein>
    <recommendedName>
        <fullName evidence="2">SCP domain-containing protein</fullName>
    </recommendedName>
</protein>
<organism evidence="3 4">
    <name type="scientific">Nocardioides humi</name>
    <dbReference type="NCBI Taxonomy" id="449461"/>
    <lineage>
        <taxon>Bacteria</taxon>
        <taxon>Bacillati</taxon>
        <taxon>Actinomycetota</taxon>
        <taxon>Actinomycetes</taxon>
        <taxon>Propionibacteriales</taxon>
        <taxon>Nocardioidaceae</taxon>
        <taxon>Nocardioides</taxon>
    </lineage>
</organism>
<gene>
    <name evidence="3" type="ORF">GCM10009788_10170</name>
</gene>
<dbReference type="InterPro" id="IPR014044">
    <property type="entry name" value="CAP_dom"/>
</dbReference>
<keyword evidence="1" id="KW-0732">Signal</keyword>
<dbReference type="Gene3D" id="3.40.33.10">
    <property type="entry name" value="CAP"/>
    <property type="match status" value="1"/>
</dbReference>
<dbReference type="CDD" id="cd05379">
    <property type="entry name" value="CAP_bacterial"/>
    <property type="match status" value="1"/>
</dbReference>
<dbReference type="RefSeq" id="WP_141004937.1">
    <property type="nucleotide sequence ID" value="NZ_BAAAOR010000007.1"/>
</dbReference>
<comment type="caution">
    <text evidence="3">The sequence shown here is derived from an EMBL/GenBank/DDBJ whole genome shotgun (WGS) entry which is preliminary data.</text>
</comment>
<dbReference type="InterPro" id="IPR035940">
    <property type="entry name" value="CAP_sf"/>
</dbReference>